<gene>
    <name evidence="6" type="ORF">FXN63_20555</name>
</gene>
<dbReference type="EMBL" id="CP043046">
    <property type="protein sequence ID" value="QEI09466.1"/>
    <property type="molecule type" value="Genomic_DNA"/>
</dbReference>
<sequence>MELYQIRAFVMVARLGNLTRAAEALSVTQPAVTAQIKSLEQLLGVALFERQGGRLVLAKAGEILLPSADALLAAGAELRAQALKLQGEICGHLDFGIPSEHPDFLRVGELVAAMARTLPRVDLHTRTLPAVALAEQVRTGQLAAALTISANPPLDVQWIDLRSVRFRVAIPNALAASAAGAGWRELATLPWIDTTDSAHPHVLLRDLFERHGLSPQVIVRSDDVAALDALVRAGVGCALLREEVALRGAERGDFLVWGHARTDARLGLITASERAGDPMVVGLSSVLRTVWGLA</sequence>
<dbReference type="PROSITE" id="PS50931">
    <property type="entry name" value="HTH_LYSR"/>
    <property type="match status" value="1"/>
</dbReference>
<dbReference type="CDD" id="cd05466">
    <property type="entry name" value="PBP2_LTTR_substrate"/>
    <property type="match status" value="1"/>
</dbReference>
<dbReference type="InterPro" id="IPR050950">
    <property type="entry name" value="HTH-type_LysR_regulators"/>
</dbReference>
<dbReference type="InterPro" id="IPR000847">
    <property type="entry name" value="LysR_HTH_N"/>
</dbReference>
<keyword evidence="2" id="KW-0805">Transcription regulation</keyword>
<dbReference type="PANTHER" id="PTHR30419">
    <property type="entry name" value="HTH-TYPE TRANSCRIPTIONAL REGULATOR YBHD"/>
    <property type="match status" value="1"/>
</dbReference>
<dbReference type="AlphaFoldDB" id="A0A5C0B690"/>
<evidence type="ECO:0000256" key="1">
    <source>
        <dbReference type="ARBA" id="ARBA00009437"/>
    </source>
</evidence>
<dbReference type="KEGG" id="pacr:FXN63_20555"/>
<dbReference type="GO" id="GO:0003700">
    <property type="term" value="F:DNA-binding transcription factor activity"/>
    <property type="evidence" value="ECO:0007669"/>
    <property type="project" value="InterPro"/>
</dbReference>
<dbReference type="RefSeq" id="WP_148819634.1">
    <property type="nucleotide sequence ID" value="NZ_CP043046.1"/>
</dbReference>
<protein>
    <submittedName>
        <fullName evidence="6">LysR family transcriptional regulator</fullName>
    </submittedName>
</protein>
<evidence type="ECO:0000313" key="7">
    <source>
        <dbReference type="Proteomes" id="UP000325161"/>
    </source>
</evidence>
<keyword evidence="7" id="KW-1185">Reference proteome</keyword>
<dbReference type="InterPro" id="IPR036388">
    <property type="entry name" value="WH-like_DNA-bd_sf"/>
</dbReference>
<dbReference type="Gene3D" id="3.40.190.290">
    <property type="match status" value="1"/>
</dbReference>
<dbReference type="FunFam" id="1.10.10.10:FF:000001">
    <property type="entry name" value="LysR family transcriptional regulator"/>
    <property type="match status" value="1"/>
</dbReference>
<accession>A0A5C0B690</accession>
<name>A0A5C0B690_9BURK</name>
<reference evidence="6 7" key="1">
    <citation type="submission" date="2019-08" db="EMBL/GenBank/DDBJ databases">
        <title>Amphibian skin-associated Pigmentiphaga: genome sequence and occurrence across geography and hosts.</title>
        <authorList>
            <person name="Bletz M.C."/>
            <person name="Bunk B."/>
            <person name="Sproeer C."/>
            <person name="Biwer P."/>
            <person name="Reiter S."/>
            <person name="Rabemananjara F.C.E."/>
            <person name="Schulz S."/>
            <person name="Overmann J."/>
            <person name="Vences M."/>
        </authorList>
    </citation>
    <scope>NUCLEOTIDE SEQUENCE [LARGE SCALE GENOMIC DNA]</scope>
    <source>
        <strain evidence="6 7">Mada1488</strain>
    </source>
</reference>
<evidence type="ECO:0000259" key="5">
    <source>
        <dbReference type="PROSITE" id="PS50931"/>
    </source>
</evidence>
<dbReference type="Pfam" id="PF00126">
    <property type="entry name" value="HTH_1"/>
    <property type="match status" value="1"/>
</dbReference>
<dbReference type="Proteomes" id="UP000325161">
    <property type="component" value="Chromosome"/>
</dbReference>
<comment type="similarity">
    <text evidence="1">Belongs to the LysR transcriptional regulatory family.</text>
</comment>
<keyword evidence="3" id="KW-0238">DNA-binding</keyword>
<dbReference type="GO" id="GO:0005829">
    <property type="term" value="C:cytosol"/>
    <property type="evidence" value="ECO:0007669"/>
    <property type="project" value="TreeGrafter"/>
</dbReference>
<dbReference type="SUPFAM" id="SSF46785">
    <property type="entry name" value="Winged helix' DNA-binding domain"/>
    <property type="match status" value="1"/>
</dbReference>
<dbReference type="SUPFAM" id="SSF53850">
    <property type="entry name" value="Periplasmic binding protein-like II"/>
    <property type="match status" value="1"/>
</dbReference>
<dbReference type="GO" id="GO:0003677">
    <property type="term" value="F:DNA binding"/>
    <property type="evidence" value="ECO:0007669"/>
    <property type="project" value="UniProtKB-KW"/>
</dbReference>
<dbReference type="InterPro" id="IPR036390">
    <property type="entry name" value="WH_DNA-bd_sf"/>
</dbReference>
<evidence type="ECO:0000256" key="2">
    <source>
        <dbReference type="ARBA" id="ARBA00023015"/>
    </source>
</evidence>
<evidence type="ECO:0000256" key="3">
    <source>
        <dbReference type="ARBA" id="ARBA00023125"/>
    </source>
</evidence>
<keyword evidence="4" id="KW-0804">Transcription</keyword>
<evidence type="ECO:0000256" key="4">
    <source>
        <dbReference type="ARBA" id="ARBA00023163"/>
    </source>
</evidence>
<dbReference type="Gene3D" id="1.10.10.10">
    <property type="entry name" value="Winged helix-like DNA-binding domain superfamily/Winged helix DNA-binding domain"/>
    <property type="match status" value="1"/>
</dbReference>
<organism evidence="6 7">
    <name type="scientific">Pigmentiphaga aceris</name>
    <dbReference type="NCBI Taxonomy" id="1940612"/>
    <lineage>
        <taxon>Bacteria</taxon>
        <taxon>Pseudomonadati</taxon>
        <taxon>Pseudomonadota</taxon>
        <taxon>Betaproteobacteria</taxon>
        <taxon>Burkholderiales</taxon>
        <taxon>Alcaligenaceae</taxon>
        <taxon>Pigmentiphaga</taxon>
    </lineage>
</organism>
<dbReference type="OrthoDB" id="9803735at2"/>
<dbReference type="InterPro" id="IPR005119">
    <property type="entry name" value="LysR_subst-bd"/>
</dbReference>
<evidence type="ECO:0000313" key="6">
    <source>
        <dbReference type="EMBL" id="QEI09466.1"/>
    </source>
</evidence>
<feature type="domain" description="HTH lysR-type" evidence="5">
    <location>
        <begin position="1"/>
        <end position="58"/>
    </location>
</feature>
<dbReference type="Pfam" id="PF03466">
    <property type="entry name" value="LysR_substrate"/>
    <property type="match status" value="1"/>
</dbReference>
<proteinExistence type="inferred from homology"/>
<dbReference type="PRINTS" id="PR00039">
    <property type="entry name" value="HTHLYSR"/>
</dbReference>